<dbReference type="STRING" id="3469.A0A4Y7KDX9"/>
<comment type="function">
    <text evidence="3">2-oxoglutarate-dependent dioxygenase essential for auxin catabolism and maintenance of auxin homeostasis in reproductive organs. Catalyzes the irreversible oxidation of indole-3-acetic acid (IAA) to the biologically inactive 2-oxoindole-3-acetic acid (OxIAA).</text>
</comment>
<accession>A0A4Y7KDX9</accession>
<dbReference type="InterPro" id="IPR050231">
    <property type="entry name" value="Iron_ascorbate_oxido_reductase"/>
</dbReference>
<dbReference type="GO" id="GO:0046872">
    <property type="term" value="F:metal ion binding"/>
    <property type="evidence" value="ECO:0007669"/>
    <property type="project" value="UniProtKB-KW"/>
</dbReference>
<dbReference type="Pfam" id="PF14226">
    <property type="entry name" value="DIOX_N"/>
    <property type="match status" value="1"/>
</dbReference>
<dbReference type="SUPFAM" id="SSF51197">
    <property type="entry name" value="Clavaminate synthase-like"/>
    <property type="match status" value="1"/>
</dbReference>
<feature type="domain" description="Fe2OG dioxygenase" evidence="7">
    <location>
        <begin position="165"/>
        <end position="263"/>
    </location>
</feature>
<comment type="similarity">
    <text evidence="6">Belongs to the iron/ascorbate-dependent oxidoreductase family.</text>
</comment>
<dbReference type="EMBL" id="CM010721">
    <property type="protein sequence ID" value="RZC71583.1"/>
    <property type="molecule type" value="Genomic_DNA"/>
</dbReference>
<dbReference type="InterPro" id="IPR026992">
    <property type="entry name" value="DIOX_N"/>
</dbReference>
<gene>
    <name evidence="8" type="ORF">C5167_034771</name>
</gene>
<dbReference type="OrthoDB" id="288590at2759"/>
<protein>
    <recommendedName>
        <fullName evidence="4">2-oxoglutarate-dependent dioxygenase DAO</fullName>
    </recommendedName>
    <alternativeName>
        <fullName evidence="5">Protein DIOXYGENASE FOR AUXIN OXIDATION</fullName>
    </alternativeName>
</protein>
<dbReference type="InterPro" id="IPR027443">
    <property type="entry name" value="IPNS-like_sf"/>
</dbReference>
<dbReference type="Proteomes" id="UP000316621">
    <property type="component" value="Chromosome 7"/>
</dbReference>
<dbReference type="Gene3D" id="2.60.120.330">
    <property type="entry name" value="B-lactam Antibiotic, Isopenicillin N Synthase, Chain"/>
    <property type="match status" value="1"/>
</dbReference>
<dbReference type="InterPro" id="IPR044861">
    <property type="entry name" value="IPNS-like_FE2OG_OXY"/>
</dbReference>
<dbReference type="Pfam" id="PF03171">
    <property type="entry name" value="2OG-FeII_Oxy"/>
    <property type="match status" value="1"/>
</dbReference>
<keyword evidence="1 6" id="KW-0479">Metal-binding</keyword>
<dbReference type="OMA" id="HTHYECF"/>
<dbReference type="AlphaFoldDB" id="A0A4Y7KDX9"/>
<dbReference type="FunFam" id="2.60.120.330:FF:000017">
    <property type="entry name" value="2-oxoglutarate-dependent dioxygenase DAO"/>
    <property type="match status" value="1"/>
</dbReference>
<keyword evidence="2 6" id="KW-0408">Iron</keyword>
<keyword evidence="9" id="KW-1185">Reference proteome</keyword>
<keyword evidence="6" id="KW-0560">Oxidoreductase</keyword>
<dbReference type="InterPro" id="IPR005123">
    <property type="entry name" value="Oxoglu/Fe-dep_dioxygenase_dom"/>
</dbReference>
<dbReference type="PANTHER" id="PTHR47990">
    <property type="entry name" value="2-OXOGLUTARATE (2OG) AND FE(II)-DEPENDENT OXYGENASE SUPERFAMILY PROTEIN-RELATED"/>
    <property type="match status" value="1"/>
</dbReference>
<evidence type="ECO:0000256" key="5">
    <source>
        <dbReference type="ARBA" id="ARBA00076740"/>
    </source>
</evidence>
<dbReference type="GO" id="GO:0016491">
    <property type="term" value="F:oxidoreductase activity"/>
    <property type="evidence" value="ECO:0007669"/>
    <property type="project" value="UniProtKB-KW"/>
</dbReference>
<evidence type="ECO:0000256" key="3">
    <source>
        <dbReference type="ARBA" id="ARBA00054658"/>
    </source>
</evidence>
<reference evidence="8 9" key="1">
    <citation type="journal article" date="2018" name="Science">
        <title>The opium poppy genome and morphinan production.</title>
        <authorList>
            <person name="Guo L."/>
            <person name="Winzer T."/>
            <person name="Yang X."/>
            <person name="Li Y."/>
            <person name="Ning Z."/>
            <person name="He Z."/>
            <person name="Teodor R."/>
            <person name="Lu Y."/>
            <person name="Bowser T.A."/>
            <person name="Graham I.A."/>
            <person name="Ye K."/>
        </authorList>
    </citation>
    <scope>NUCLEOTIDE SEQUENCE [LARGE SCALE GENOMIC DNA]</scope>
    <source>
        <strain evidence="9">cv. HN1</strain>
        <tissue evidence="8">Leaves</tissue>
    </source>
</reference>
<evidence type="ECO:0000256" key="6">
    <source>
        <dbReference type="RuleBase" id="RU003682"/>
    </source>
</evidence>
<evidence type="ECO:0000259" key="7">
    <source>
        <dbReference type="PROSITE" id="PS51471"/>
    </source>
</evidence>
<proteinExistence type="inferred from homology"/>
<evidence type="ECO:0000256" key="2">
    <source>
        <dbReference type="ARBA" id="ARBA00023004"/>
    </source>
</evidence>
<evidence type="ECO:0000313" key="9">
    <source>
        <dbReference type="Proteomes" id="UP000316621"/>
    </source>
</evidence>
<dbReference type="PROSITE" id="PS51471">
    <property type="entry name" value="FE2OG_OXY"/>
    <property type="match status" value="1"/>
</dbReference>
<evidence type="ECO:0000313" key="8">
    <source>
        <dbReference type="EMBL" id="RZC71583.1"/>
    </source>
</evidence>
<sequence>MMNCESGSPYIDFSKDTNDLAEGSEGWKNLCKQVGEACKNFGCFQVVYNQAPVKLHEELLMGMKELFGLPDETKEKNVHSKPHRKTGYLNKIEAAPLLESLGIINAHILDEAQAFTNLMWPDGNPAICPTIHSVDKMLEELEGVVRKMIFENLGVGDYYDSNIKNSDNVFRVLKYKAPRSDESDIGLPPHTDKIILTVLYQDINGLEFLSKEGQWLQTQPGTFTVLAGEALVAWSNGRIHAPTHRVIMKGGKDRYSYARFGTPNDGATVEIPKELIDKDHPLQFRSFNYMDFLQYLYANPHLDNPLKMYACIGAV</sequence>
<evidence type="ECO:0000256" key="4">
    <source>
        <dbReference type="ARBA" id="ARBA00074102"/>
    </source>
</evidence>
<dbReference type="Gramene" id="RZC71583">
    <property type="protein sequence ID" value="RZC71583"/>
    <property type="gene ID" value="C5167_034771"/>
</dbReference>
<organism evidence="8 9">
    <name type="scientific">Papaver somniferum</name>
    <name type="common">Opium poppy</name>
    <dbReference type="NCBI Taxonomy" id="3469"/>
    <lineage>
        <taxon>Eukaryota</taxon>
        <taxon>Viridiplantae</taxon>
        <taxon>Streptophyta</taxon>
        <taxon>Embryophyta</taxon>
        <taxon>Tracheophyta</taxon>
        <taxon>Spermatophyta</taxon>
        <taxon>Magnoliopsida</taxon>
        <taxon>Ranunculales</taxon>
        <taxon>Papaveraceae</taxon>
        <taxon>Papaveroideae</taxon>
        <taxon>Papaver</taxon>
    </lineage>
</organism>
<name>A0A4Y7KDX9_PAPSO</name>
<evidence type="ECO:0000256" key="1">
    <source>
        <dbReference type="ARBA" id="ARBA00022723"/>
    </source>
</evidence>